<name>A0ABV9KVC3_9BACT</name>
<dbReference type="RefSeq" id="WP_379994895.1">
    <property type="nucleotide sequence ID" value="NZ_JBHSGN010000058.1"/>
</dbReference>
<reference evidence="2" key="1">
    <citation type="journal article" date="2019" name="Int. J. Syst. Evol. Microbiol.">
        <title>The Global Catalogue of Microorganisms (GCM) 10K type strain sequencing project: providing services to taxonomists for standard genome sequencing and annotation.</title>
        <authorList>
            <consortium name="The Broad Institute Genomics Platform"/>
            <consortium name="The Broad Institute Genome Sequencing Center for Infectious Disease"/>
            <person name="Wu L."/>
            <person name="Ma J."/>
        </authorList>
    </citation>
    <scope>NUCLEOTIDE SEQUENCE [LARGE SCALE GENOMIC DNA]</scope>
    <source>
        <strain evidence="2">CCUG 66188</strain>
    </source>
</reference>
<protein>
    <submittedName>
        <fullName evidence="1">DUF3164 family protein</fullName>
    </submittedName>
</protein>
<organism evidence="1 2">
    <name type="scientific">Dysgonomonas termitidis</name>
    <dbReference type="NCBI Taxonomy" id="1516126"/>
    <lineage>
        <taxon>Bacteria</taxon>
        <taxon>Pseudomonadati</taxon>
        <taxon>Bacteroidota</taxon>
        <taxon>Bacteroidia</taxon>
        <taxon>Bacteroidales</taxon>
        <taxon>Dysgonomonadaceae</taxon>
        <taxon>Dysgonomonas</taxon>
    </lineage>
</organism>
<evidence type="ECO:0000313" key="2">
    <source>
        <dbReference type="Proteomes" id="UP001596023"/>
    </source>
</evidence>
<keyword evidence="2" id="KW-1185">Reference proteome</keyword>
<comment type="caution">
    <text evidence="1">The sequence shown here is derived from an EMBL/GenBank/DDBJ whole genome shotgun (WGS) entry which is preliminary data.</text>
</comment>
<proteinExistence type="predicted"/>
<dbReference type="Proteomes" id="UP001596023">
    <property type="component" value="Unassembled WGS sequence"/>
</dbReference>
<dbReference type="Pfam" id="PF11363">
    <property type="entry name" value="DUF3164"/>
    <property type="match status" value="1"/>
</dbReference>
<evidence type="ECO:0000313" key="1">
    <source>
        <dbReference type="EMBL" id="MFC4673531.1"/>
    </source>
</evidence>
<dbReference type="EMBL" id="JBHSGN010000058">
    <property type="protein sequence ID" value="MFC4673531.1"/>
    <property type="molecule type" value="Genomic_DNA"/>
</dbReference>
<dbReference type="InterPro" id="IPR021505">
    <property type="entry name" value="Phage_B3_Orf6"/>
</dbReference>
<gene>
    <name evidence="1" type="ORF">ACFO6W_07490</name>
</gene>
<accession>A0ABV9KVC3</accession>
<sequence>MNTKTVEMTAAEMAQFEEFKKEQARKEKEVKTAENREAYKILVDETINGVFPQIEELSEMLASKKESIYRQFDEAVELKADAFGIKDGQRSHTFTSQDGKRRIILGYHETDAYDDTVNDGIAKVQKFIESLAKDSDSQMLVSGILRLLSTNTKTGTLKASRVMQLRKMADESGNEEFIDGVKIIEAAYRPVLSKQYVRAEKRGNNNEWVNIPLGMTEA</sequence>